<gene>
    <name evidence="2" type="ORF">NX773_04065</name>
</gene>
<keyword evidence="3" id="KW-1185">Reference proteome</keyword>
<dbReference type="Proteomes" id="UP001205861">
    <property type="component" value="Unassembled WGS sequence"/>
</dbReference>
<protein>
    <submittedName>
        <fullName evidence="2">GNAT family N-acetyltransferase</fullName>
    </submittedName>
</protein>
<dbReference type="InterPro" id="IPR000182">
    <property type="entry name" value="GNAT_dom"/>
</dbReference>
<dbReference type="InterPro" id="IPR051531">
    <property type="entry name" value="N-acetyltransferase"/>
</dbReference>
<feature type="domain" description="N-acetyltransferase" evidence="1">
    <location>
        <begin position="8"/>
        <end position="175"/>
    </location>
</feature>
<evidence type="ECO:0000259" key="1">
    <source>
        <dbReference type="PROSITE" id="PS51186"/>
    </source>
</evidence>
<comment type="caution">
    <text evidence="2">The sequence shown here is derived from an EMBL/GenBank/DDBJ whole genome shotgun (WGS) entry which is preliminary data.</text>
</comment>
<dbReference type="InterPro" id="IPR016181">
    <property type="entry name" value="Acyl_CoA_acyltransferase"/>
</dbReference>
<organism evidence="2 3">
    <name type="scientific">Massilia solisilvae</name>
    <dbReference type="NCBI Taxonomy" id="1811225"/>
    <lineage>
        <taxon>Bacteria</taxon>
        <taxon>Pseudomonadati</taxon>
        <taxon>Pseudomonadota</taxon>
        <taxon>Betaproteobacteria</taxon>
        <taxon>Burkholderiales</taxon>
        <taxon>Oxalobacteraceae</taxon>
        <taxon>Telluria group</taxon>
        <taxon>Massilia</taxon>
    </lineage>
</organism>
<name>A0ABT2BFQ6_9BURK</name>
<dbReference type="EMBL" id="JANUGV010000001">
    <property type="protein sequence ID" value="MCS0607344.1"/>
    <property type="molecule type" value="Genomic_DNA"/>
</dbReference>
<dbReference type="PANTHER" id="PTHR43792:SF1">
    <property type="entry name" value="N-ACETYLTRANSFERASE DOMAIN-CONTAINING PROTEIN"/>
    <property type="match status" value="1"/>
</dbReference>
<dbReference type="PANTHER" id="PTHR43792">
    <property type="entry name" value="GNAT FAMILY, PUTATIVE (AFU_ORTHOLOGUE AFUA_3G00765)-RELATED-RELATED"/>
    <property type="match status" value="1"/>
</dbReference>
<dbReference type="PROSITE" id="PS51186">
    <property type="entry name" value="GNAT"/>
    <property type="match status" value="1"/>
</dbReference>
<accession>A0ABT2BFQ6</accession>
<proteinExistence type="predicted"/>
<evidence type="ECO:0000313" key="2">
    <source>
        <dbReference type="EMBL" id="MCS0607344.1"/>
    </source>
</evidence>
<reference evidence="2 3" key="1">
    <citation type="submission" date="2022-08" db="EMBL/GenBank/DDBJ databases">
        <title>Reclassification of Massilia species as members of the genera Telluria, Duganella, Pseudoduganella, Mokoshia gen. nov. and Zemynaea gen. nov. using orthogonal and non-orthogonal genome-based approaches.</title>
        <authorList>
            <person name="Bowman J.P."/>
        </authorList>
    </citation>
    <scope>NUCLEOTIDE SEQUENCE [LARGE SCALE GENOMIC DNA]</scope>
    <source>
        <strain evidence="2 3">JCM 31607</strain>
    </source>
</reference>
<evidence type="ECO:0000313" key="3">
    <source>
        <dbReference type="Proteomes" id="UP001205861"/>
    </source>
</evidence>
<sequence length="178" mass="20239">MILETARLRLVPMLEDHLDGLSAMNSDPAVMRFITGAPESREATLAMIGRVRQRWADWGFSWWSLFEKDSGQIIGAGGVQYLGFNPANPHEIGWRLRADKWGQGYASEAARCMTRFAFEQLQAPLLCAICHPDNRNSSRLMERLGMRYRGQQEWHGMPTSVYDIARDTWLRENAPAGP</sequence>
<dbReference type="SUPFAM" id="SSF55729">
    <property type="entry name" value="Acyl-CoA N-acyltransferases (Nat)"/>
    <property type="match status" value="1"/>
</dbReference>
<dbReference type="Pfam" id="PF13302">
    <property type="entry name" value="Acetyltransf_3"/>
    <property type="match status" value="1"/>
</dbReference>
<dbReference type="RefSeq" id="WP_258855078.1">
    <property type="nucleotide sequence ID" value="NZ_JANUGV010000001.1"/>
</dbReference>
<dbReference type="Gene3D" id="3.40.630.30">
    <property type="match status" value="1"/>
</dbReference>